<dbReference type="HOGENOM" id="CLU_365444_0_0_1"/>
<accession>B5YMS7</accession>
<dbReference type="GeneID" id="7449209"/>
<feature type="compositionally biased region" description="Polar residues" evidence="1">
    <location>
        <begin position="79"/>
        <end position="102"/>
    </location>
</feature>
<dbReference type="KEGG" id="tps:THAPS_6895"/>
<dbReference type="RefSeq" id="XP_002296144.1">
    <property type="nucleotide sequence ID" value="XM_002296108.1"/>
</dbReference>
<dbReference type="PaxDb" id="35128-Thaps6895"/>
<feature type="region of interest" description="Disordered" evidence="1">
    <location>
        <begin position="743"/>
        <end position="764"/>
    </location>
</feature>
<gene>
    <name evidence="2" type="ORF">THAPS_6895</name>
</gene>
<organism evidence="2 3">
    <name type="scientific">Thalassiosira pseudonana</name>
    <name type="common">Marine diatom</name>
    <name type="synonym">Cyclotella nana</name>
    <dbReference type="NCBI Taxonomy" id="35128"/>
    <lineage>
        <taxon>Eukaryota</taxon>
        <taxon>Sar</taxon>
        <taxon>Stramenopiles</taxon>
        <taxon>Ochrophyta</taxon>
        <taxon>Bacillariophyta</taxon>
        <taxon>Coscinodiscophyceae</taxon>
        <taxon>Thalassiosirophycidae</taxon>
        <taxon>Thalassiosirales</taxon>
        <taxon>Thalassiosiraceae</taxon>
        <taxon>Thalassiosira</taxon>
    </lineage>
</organism>
<feature type="compositionally biased region" description="Polar residues" evidence="1">
    <location>
        <begin position="145"/>
        <end position="161"/>
    </location>
</feature>
<protein>
    <submittedName>
        <fullName evidence="2">Uncharacterized protein</fullName>
    </submittedName>
</protein>
<keyword evidence="3" id="KW-1185">Reference proteome</keyword>
<evidence type="ECO:0000313" key="2">
    <source>
        <dbReference type="EMBL" id="ACI64861.1"/>
    </source>
</evidence>
<name>B5YMS7_THAPS</name>
<reference evidence="2 3" key="1">
    <citation type="journal article" date="2004" name="Science">
        <title>The genome of the diatom Thalassiosira pseudonana: ecology, evolution, and metabolism.</title>
        <authorList>
            <person name="Armbrust E.V."/>
            <person name="Berges J.A."/>
            <person name="Bowler C."/>
            <person name="Green B.R."/>
            <person name="Martinez D."/>
            <person name="Putnam N.H."/>
            <person name="Zhou S."/>
            <person name="Allen A.E."/>
            <person name="Apt K.E."/>
            <person name="Bechner M."/>
            <person name="Brzezinski M.A."/>
            <person name="Chaal B.K."/>
            <person name="Chiovitti A."/>
            <person name="Davis A.K."/>
            <person name="Demarest M.S."/>
            <person name="Detter J.C."/>
            <person name="Glavina T."/>
            <person name="Goodstein D."/>
            <person name="Hadi M.Z."/>
            <person name="Hellsten U."/>
            <person name="Hildebrand M."/>
            <person name="Jenkins B.D."/>
            <person name="Jurka J."/>
            <person name="Kapitonov V.V."/>
            <person name="Kroger N."/>
            <person name="Lau W.W."/>
            <person name="Lane T.W."/>
            <person name="Larimer F.W."/>
            <person name="Lippmeier J.C."/>
            <person name="Lucas S."/>
            <person name="Medina M."/>
            <person name="Montsant A."/>
            <person name="Obornik M."/>
            <person name="Parker M.S."/>
            <person name="Palenik B."/>
            <person name="Pazour G.J."/>
            <person name="Richardson P.M."/>
            <person name="Rynearson T.A."/>
            <person name="Saito M.A."/>
            <person name="Schwartz D.C."/>
            <person name="Thamatrakoln K."/>
            <person name="Valentin K."/>
            <person name="Vardi A."/>
            <person name="Wilkerson F.P."/>
            <person name="Rokhsar D.S."/>
        </authorList>
    </citation>
    <scope>NUCLEOTIDE SEQUENCE [LARGE SCALE GENOMIC DNA]</scope>
    <source>
        <strain evidence="2 3">CCMP1335</strain>
    </source>
</reference>
<evidence type="ECO:0000313" key="3">
    <source>
        <dbReference type="Proteomes" id="UP000001449"/>
    </source>
</evidence>
<proteinExistence type="predicted"/>
<dbReference type="EMBL" id="CP001160">
    <property type="protein sequence ID" value="ACI64861.1"/>
    <property type="molecule type" value="Genomic_DNA"/>
</dbReference>
<dbReference type="InParanoid" id="B5YMS7"/>
<sequence length="764" mass="82876">MRRSCQYRKAPSHGIVTSTKHPRSPTDNSSISSSSLAKMKKPRFSKRNLEATSLSAAIKANDGKSVATRAESPPRKSTRSSAFKTRASSNSQVFSLTLNIPKTNKPHRRPSESSHGQRKRWRNSVSTQLARISSKLNLGGGSSKARLQQMPSYESFSSSRGAPSPPPFNVEAVGGSKETKSVADKSSYWEYTFTFDEDDKSKYCFMEDITVPNHFRSLDNNRLKIGSSLPDEKNGLCAVDNDAMPKQAVQGTITQSYLPILEHSSPHNPVEREGASFVPERVKYFESFKPSITGDAPMTDPSAFSSMELYSHDEDCDNYSHASMASIEATSLEDVTQSLTHAVIVSQKPTNNDNAADSVLVWGLLGAVLGSPAPKAVQRKKKQSDIMPVNLWHDGTVDEDCDDLVSLSEGSDDVFVAGSSLEQRLGNLLSLSQDEIDEGEYLDDLEGDEGASTDSIPSKSEIFTEDVLPEIADIASPTTERSTKELAGSTVAWAALSMLLGSPAPVSVATKTEKRVIKNLWQDERADDDEVFNDDDSLNLDELSLSDLRLDDNHNQSDDNSVPSIVSCDGEFSEAFDDGKKEAGFYDDFQTSPPKQQNDKELADTLAFTALSMLLGSPAPSSVTKKDKRVVKNLWKDSCGEDEDEIISLTQSESFSLDASAEDGDLIDDIAIVDSTFLGEEVVSDDISSMPSLMEGSDDGDDPPSPFLTPVQHVATRDLVTPSKDNEVTDSVIAWGMLGGLLGSPAPKSALAPQTRSKESLEGS</sequence>
<evidence type="ECO:0000256" key="1">
    <source>
        <dbReference type="SAM" id="MobiDB-lite"/>
    </source>
</evidence>
<reference evidence="2 3" key="2">
    <citation type="journal article" date="2008" name="Nature">
        <title>The Phaeodactylum genome reveals the evolutionary history of diatom genomes.</title>
        <authorList>
            <person name="Bowler C."/>
            <person name="Allen A.E."/>
            <person name="Badger J.H."/>
            <person name="Grimwood J."/>
            <person name="Jabbari K."/>
            <person name="Kuo A."/>
            <person name="Maheswari U."/>
            <person name="Martens C."/>
            <person name="Maumus F."/>
            <person name="Otillar R.P."/>
            <person name="Rayko E."/>
            <person name="Salamov A."/>
            <person name="Vandepoele K."/>
            <person name="Beszteri B."/>
            <person name="Gruber A."/>
            <person name="Heijde M."/>
            <person name="Katinka M."/>
            <person name="Mock T."/>
            <person name="Valentin K."/>
            <person name="Verret F."/>
            <person name="Berges J.A."/>
            <person name="Brownlee C."/>
            <person name="Cadoret J.P."/>
            <person name="Chiovitti A."/>
            <person name="Choi C.J."/>
            <person name="Coesel S."/>
            <person name="De Martino A."/>
            <person name="Detter J.C."/>
            <person name="Durkin C."/>
            <person name="Falciatore A."/>
            <person name="Fournet J."/>
            <person name="Haruta M."/>
            <person name="Huysman M.J."/>
            <person name="Jenkins B.D."/>
            <person name="Jiroutova K."/>
            <person name="Jorgensen R.E."/>
            <person name="Joubert Y."/>
            <person name="Kaplan A."/>
            <person name="Kroger N."/>
            <person name="Kroth P.G."/>
            <person name="La Roche J."/>
            <person name="Lindquist E."/>
            <person name="Lommer M."/>
            <person name="Martin-Jezequel V."/>
            <person name="Lopez P.J."/>
            <person name="Lucas S."/>
            <person name="Mangogna M."/>
            <person name="McGinnis K."/>
            <person name="Medlin L.K."/>
            <person name="Montsant A."/>
            <person name="Oudot-Le Secq M.P."/>
            <person name="Napoli C."/>
            <person name="Obornik M."/>
            <person name="Parker M.S."/>
            <person name="Petit J.L."/>
            <person name="Porcel B.M."/>
            <person name="Poulsen N."/>
            <person name="Robison M."/>
            <person name="Rychlewski L."/>
            <person name="Rynearson T.A."/>
            <person name="Schmutz J."/>
            <person name="Shapiro H."/>
            <person name="Siaut M."/>
            <person name="Stanley M."/>
            <person name="Sussman M.R."/>
            <person name="Taylor A.R."/>
            <person name="Vardi A."/>
            <person name="von Dassow P."/>
            <person name="Vyverman W."/>
            <person name="Willis A."/>
            <person name="Wyrwicz L.S."/>
            <person name="Rokhsar D.S."/>
            <person name="Weissenbach J."/>
            <person name="Armbrust E.V."/>
            <person name="Green B.R."/>
            <person name="Van de Peer Y."/>
            <person name="Grigoriev I.V."/>
        </authorList>
    </citation>
    <scope>NUCLEOTIDE SEQUENCE [LARGE SCALE GENOMIC DNA]</scope>
    <source>
        <strain evidence="2 3">CCMP1335</strain>
    </source>
</reference>
<feature type="region of interest" description="Disordered" evidence="1">
    <location>
        <begin position="1"/>
        <end position="165"/>
    </location>
</feature>
<dbReference type="Proteomes" id="UP000001449">
    <property type="component" value="Chromosome 7"/>
</dbReference>
<dbReference type="AlphaFoldDB" id="B5YMS7"/>